<evidence type="ECO:0000313" key="2">
    <source>
        <dbReference type="Proteomes" id="UP001173802"/>
    </source>
</evidence>
<protein>
    <submittedName>
        <fullName evidence="1">AAA family ATPase</fullName>
    </submittedName>
</protein>
<evidence type="ECO:0000313" key="1">
    <source>
        <dbReference type="EMBL" id="MDL0083022.1"/>
    </source>
</evidence>
<gene>
    <name evidence="1" type="ORF">NYG90_10165</name>
</gene>
<comment type="caution">
    <text evidence="1">The sequence shown here is derived from an EMBL/GenBank/DDBJ whole genome shotgun (WGS) entry which is preliminary data.</text>
</comment>
<keyword evidence="2" id="KW-1185">Reference proteome</keyword>
<reference evidence="1 2" key="1">
    <citation type="journal article" date="2023" name="Microorganisms">
        <title>Isolation and Genomic Characteristics of Cat-Borne Campylobacter felis sp. nov. and Sheep-Borne Campylobacter ovis sp. nov.</title>
        <authorList>
            <person name="Wang H."/>
            <person name="Li Y."/>
            <person name="Gu Y."/>
            <person name="Zhou G."/>
            <person name="Chen X."/>
            <person name="Zhang X."/>
            <person name="Shao Z."/>
            <person name="Zhang J."/>
            <person name="Zhang M."/>
        </authorList>
    </citation>
    <scope>NUCLEOTIDE SEQUENCE [LARGE SCALE GENOMIC DNA]</scope>
    <source>
        <strain evidence="1 2">XJK30-2</strain>
    </source>
</reference>
<dbReference type="EMBL" id="JANURN010000014">
    <property type="protein sequence ID" value="MDL0083022.1"/>
    <property type="molecule type" value="Genomic_DNA"/>
</dbReference>
<name>A0ACC6FV24_9HELI</name>
<organism evidence="1 2">
    <name type="scientific">Helicobacter zhangjianzhongii</name>
    <dbReference type="NCBI Taxonomy" id="2974574"/>
    <lineage>
        <taxon>Bacteria</taxon>
        <taxon>Pseudomonadati</taxon>
        <taxon>Campylobacterota</taxon>
        <taxon>Epsilonproteobacteria</taxon>
        <taxon>Campylobacterales</taxon>
        <taxon>Helicobacteraceae</taxon>
        <taxon>Helicobacter</taxon>
    </lineage>
</organism>
<sequence>MPKKLEKYKEFDTTKAKKHIANCLSYKQHAYSSNTRQIMQNLESNLKGNPKIQDLKLWYENIQGMAAEDYYLSKDSSLQTLLQTPLESFQKDMQRQKDRDVIKEHFGIAFRPKIVLYTENAIAKKDLKVEPSKIDTSSFFQALFTILRKDIAMIQEAYEKGESDSDYLTTTQKEINDLFTSTINKRFNNLYCLEQPVYSFHIKLDSAFVELSIRKNGDTINLERQSTGFKKFFNLFFNFLHKGEIGKGDIVLIDEPENNLSIPAQRDLRAFLKDYGRKSGILFIIATHSPYMLDIAHLDEVRIVKALNSLESSKIENPKGSLIINDFSMLGYGKSDTLNAIRKALGDNIGFDETKLIFVEGIMDYNILNAYSQIYDYKDSNKLIFLPISGLGGKDNTESSDENSKDKKPSFSDEQRQKAQSLITFAKRLRIHPILLVDDDKAGRAMKEGAEKEFKSKLSVITLKDIFENASGNIKNNIYAIESLFSEKDRKTFGFDTCKENGQAGIVSSVFKNTNLKDRLSPETTQRFDEIFTYLIDFNDNNVASI</sequence>
<proteinExistence type="predicted"/>
<dbReference type="Proteomes" id="UP001173802">
    <property type="component" value="Unassembled WGS sequence"/>
</dbReference>
<accession>A0ACC6FV24</accession>